<comment type="subcellular location">
    <subcellularLocation>
        <location evidence="1">Membrane</location>
        <topology evidence="1">Multi-pass membrane protein</topology>
    </subcellularLocation>
</comment>
<protein>
    <submittedName>
        <fullName evidence="7">Sporulation integral membrane protein YtvI</fullName>
    </submittedName>
</protein>
<feature type="transmembrane region" description="Helical" evidence="6">
    <location>
        <begin position="65"/>
        <end position="91"/>
    </location>
</feature>
<feature type="transmembrane region" description="Helical" evidence="6">
    <location>
        <begin position="278"/>
        <end position="304"/>
    </location>
</feature>
<evidence type="ECO:0000256" key="3">
    <source>
        <dbReference type="ARBA" id="ARBA00022692"/>
    </source>
</evidence>
<feature type="transmembrane region" description="Helical" evidence="6">
    <location>
        <begin position="223"/>
        <end position="247"/>
    </location>
</feature>
<evidence type="ECO:0000313" key="7">
    <source>
        <dbReference type="EMBL" id="MBU9719999.1"/>
    </source>
</evidence>
<dbReference type="Proteomes" id="UP000790580">
    <property type="component" value="Unassembled WGS sequence"/>
</dbReference>
<keyword evidence="3 6" id="KW-0812">Transmembrane</keyword>
<evidence type="ECO:0000256" key="1">
    <source>
        <dbReference type="ARBA" id="ARBA00004141"/>
    </source>
</evidence>
<evidence type="ECO:0000256" key="4">
    <source>
        <dbReference type="ARBA" id="ARBA00022989"/>
    </source>
</evidence>
<dbReference type="NCBIfam" id="TIGR02872">
    <property type="entry name" value="spore_ytvI"/>
    <property type="match status" value="1"/>
</dbReference>
<accession>A0ABS6JQJ9</accession>
<comment type="caution">
    <text evidence="7">The sequence shown here is derived from an EMBL/GenBank/DDBJ whole genome shotgun (WGS) entry which is preliminary data.</text>
</comment>
<evidence type="ECO:0000256" key="6">
    <source>
        <dbReference type="SAM" id="Phobius"/>
    </source>
</evidence>
<keyword evidence="4 6" id="KW-1133">Transmembrane helix</keyword>
<reference evidence="7 8" key="1">
    <citation type="submission" date="2021-06" db="EMBL/GenBank/DDBJ databases">
        <title>Bacillus sp. RD4P76, an endophyte from a halophyte.</title>
        <authorList>
            <person name="Sun J.-Q."/>
        </authorList>
    </citation>
    <scope>NUCLEOTIDE SEQUENCE [LARGE SCALE GENOMIC DNA]</scope>
    <source>
        <strain evidence="7 8">JCM 17098</strain>
    </source>
</reference>
<feature type="transmembrane region" description="Helical" evidence="6">
    <location>
        <begin position="12"/>
        <end position="30"/>
    </location>
</feature>
<evidence type="ECO:0000313" key="8">
    <source>
        <dbReference type="Proteomes" id="UP000790580"/>
    </source>
</evidence>
<keyword evidence="8" id="KW-1185">Reference proteome</keyword>
<evidence type="ECO:0000256" key="2">
    <source>
        <dbReference type="ARBA" id="ARBA00009773"/>
    </source>
</evidence>
<comment type="similarity">
    <text evidence="2">Belongs to the autoinducer-2 exporter (AI-2E) (TC 2.A.86) family.</text>
</comment>
<dbReference type="InterPro" id="IPR002549">
    <property type="entry name" value="AI-2E-like"/>
</dbReference>
<proteinExistence type="inferred from homology"/>
<dbReference type="RefSeq" id="WP_088073585.1">
    <property type="nucleotide sequence ID" value="NZ_JAHQCR010000009.1"/>
</dbReference>
<feature type="transmembrane region" description="Helical" evidence="6">
    <location>
        <begin position="36"/>
        <end position="53"/>
    </location>
</feature>
<keyword evidence="5 6" id="KW-0472">Membrane</keyword>
<name>A0ABS6JQJ9_9BACI</name>
<dbReference type="EMBL" id="JAHQCR010000009">
    <property type="protein sequence ID" value="MBU9719999.1"/>
    <property type="molecule type" value="Genomic_DNA"/>
</dbReference>
<dbReference type="InterPro" id="IPR014227">
    <property type="entry name" value="YtvI-like"/>
</dbReference>
<dbReference type="PANTHER" id="PTHR21716">
    <property type="entry name" value="TRANSMEMBRANE PROTEIN"/>
    <property type="match status" value="1"/>
</dbReference>
<dbReference type="Pfam" id="PF01594">
    <property type="entry name" value="AI-2E_transport"/>
    <property type="match status" value="1"/>
</dbReference>
<organism evidence="7 8">
    <name type="scientific">Evansella alkalicola</name>
    <dbReference type="NCBI Taxonomy" id="745819"/>
    <lineage>
        <taxon>Bacteria</taxon>
        <taxon>Bacillati</taxon>
        <taxon>Bacillota</taxon>
        <taxon>Bacilli</taxon>
        <taxon>Bacillales</taxon>
        <taxon>Bacillaceae</taxon>
        <taxon>Evansella</taxon>
    </lineage>
</organism>
<sequence length="373" mass="42219">MTKSQGWMVARFIIIILFFFAAVWTVTWIFKVSYPFWIAFALVWIFIPFIKWMRERLKFPNGIAVLITLLIGLSTIVAFFTGITFLIIFGVRRISNNVPVWIEQASVQIQTLFNQQILPQWQKVTGFVDDLSPEQQGTLQEGITQLGSQLASIIAEMGHKIADGLTHLIMAVPTFLIAFLFIFIAFYFIGKDWDNIWKHTINALPAVVIKKGREFRKMFRKRVFGFLRAQIILMGVASIIVLIGLLILQIEQAYTIAIIVGVAEILPYLGSGTILIPWFIYLFITGNIKLGIGIAIVYGVTVFIRQSIEPKILSTSMNLNTLAVLMALFIGFQIFGVVGVFIGPFLLVIFVILKDIGVIASFWTFIRLGWKNP</sequence>
<feature type="transmembrane region" description="Helical" evidence="6">
    <location>
        <begin position="253"/>
        <end position="271"/>
    </location>
</feature>
<evidence type="ECO:0000256" key="5">
    <source>
        <dbReference type="ARBA" id="ARBA00023136"/>
    </source>
</evidence>
<dbReference type="PANTHER" id="PTHR21716:SF68">
    <property type="entry name" value="TRANSPORT PROTEIN YTVI-RELATED"/>
    <property type="match status" value="1"/>
</dbReference>
<feature type="transmembrane region" description="Helical" evidence="6">
    <location>
        <begin position="324"/>
        <end position="353"/>
    </location>
</feature>
<gene>
    <name evidence="7" type="primary">ytvI</name>
    <name evidence="7" type="ORF">KS407_00915</name>
</gene>
<feature type="transmembrane region" description="Helical" evidence="6">
    <location>
        <begin position="168"/>
        <end position="189"/>
    </location>
</feature>